<name>D4ZKN4_SHEVD</name>
<evidence type="ECO:0000256" key="12">
    <source>
        <dbReference type="ARBA" id="ARBA00023012"/>
    </source>
</evidence>
<dbReference type="KEGG" id="svo:SVI_2262"/>
<dbReference type="SUPFAM" id="SSF47384">
    <property type="entry name" value="Homodimeric domain of signal transducing histidine kinase"/>
    <property type="match status" value="1"/>
</dbReference>
<dbReference type="Proteomes" id="UP000002350">
    <property type="component" value="Chromosome"/>
</dbReference>
<feature type="domain" description="HAMP" evidence="19">
    <location>
        <begin position="347"/>
        <end position="378"/>
    </location>
</feature>
<dbReference type="AlphaFoldDB" id="D4ZKN4"/>
<dbReference type="STRING" id="637905.SVI_2262"/>
<gene>
    <name evidence="21" type="ordered locus">SVI_2262</name>
</gene>
<evidence type="ECO:0000313" key="21">
    <source>
        <dbReference type="EMBL" id="BAJ02233.1"/>
    </source>
</evidence>
<proteinExistence type="predicted"/>
<dbReference type="Pfam" id="PF01627">
    <property type="entry name" value="Hpt"/>
    <property type="match status" value="1"/>
</dbReference>
<dbReference type="RefSeq" id="WP_013051538.1">
    <property type="nucleotide sequence ID" value="NC_014012.1"/>
</dbReference>
<evidence type="ECO:0000256" key="6">
    <source>
        <dbReference type="ARBA" id="ARBA00022679"/>
    </source>
</evidence>
<dbReference type="PRINTS" id="PR00344">
    <property type="entry name" value="BCTRLSENSOR"/>
</dbReference>
<organism evidence="21 22">
    <name type="scientific">Shewanella violacea (strain JCM 10179 / CIP 106290 / LMG 19151 / DSS12)</name>
    <dbReference type="NCBI Taxonomy" id="637905"/>
    <lineage>
        <taxon>Bacteria</taxon>
        <taxon>Pseudomonadati</taxon>
        <taxon>Pseudomonadota</taxon>
        <taxon>Gammaproteobacteria</taxon>
        <taxon>Alteromonadales</taxon>
        <taxon>Shewanellaceae</taxon>
        <taxon>Shewanella</taxon>
    </lineage>
</organism>
<keyword evidence="5 15" id="KW-0597">Phosphoprotein</keyword>
<dbReference type="Gene3D" id="1.10.287.130">
    <property type="match status" value="1"/>
</dbReference>
<evidence type="ECO:0000259" key="19">
    <source>
        <dbReference type="PROSITE" id="PS50885"/>
    </source>
</evidence>
<feature type="transmembrane region" description="Helical" evidence="16">
    <location>
        <begin position="12"/>
        <end position="34"/>
    </location>
</feature>
<dbReference type="InterPro" id="IPR036641">
    <property type="entry name" value="HPT_dom_sf"/>
</dbReference>
<dbReference type="InterPro" id="IPR011006">
    <property type="entry name" value="CheY-like_superfamily"/>
</dbReference>
<dbReference type="GO" id="GO:0005524">
    <property type="term" value="F:ATP binding"/>
    <property type="evidence" value="ECO:0007669"/>
    <property type="project" value="UniProtKB-KW"/>
</dbReference>
<feature type="domain" description="HPt" evidence="20">
    <location>
        <begin position="839"/>
        <end position="933"/>
    </location>
</feature>
<evidence type="ECO:0000256" key="14">
    <source>
        <dbReference type="PROSITE-ProRule" id="PRU00110"/>
    </source>
</evidence>
<keyword evidence="12" id="KW-0902">Two-component regulatory system</keyword>
<dbReference type="SMART" id="SM00387">
    <property type="entry name" value="HATPase_c"/>
    <property type="match status" value="1"/>
</dbReference>
<evidence type="ECO:0000259" key="17">
    <source>
        <dbReference type="PROSITE" id="PS50109"/>
    </source>
</evidence>
<dbReference type="PROSITE" id="PS50885">
    <property type="entry name" value="HAMP"/>
    <property type="match status" value="1"/>
</dbReference>
<dbReference type="InterPro" id="IPR003594">
    <property type="entry name" value="HATPase_dom"/>
</dbReference>
<evidence type="ECO:0000256" key="1">
    <source>
        <dbReference type="ARBA" id="ARBA00000085"/>
    </source>
</evidence>
<keyword evidence="8" id="KW-0547">Nucleotide-binding</keyword>
<dbReference type="EMBL" id="AP011177">
    <property type="protein sequence ID" value="BAJ02233.1"/>
    <property type="molecule type" value="Genomic_DNA"/>
</dbReference>
<evidence type="ECO:0000256" key="15">
    <source>
        <dbReference type="PROSITE-ProRule" id="PRU00169"/>
    </source>
</evidence>
<dbReference type="Gene3D" id="3.40.50.2300">
    <property type="match status" value="1"/>
</dbReference>
<dbReference type="PANTHER" id="PTHR45339">
    <property type="entry name" value="HYBRID SIGNAL TRANSDUCTION HISTIDINE KINASE J"/>
    <property type="match status" value="1"/>
</dbReference>
<dbReference type="CDD" id="cd17546">
    <property type="entry name" value="REC_hyHK_CKI1_RcsC-like"/>
    <property type="match status" value="1"/>
</dbReference>
<evidence type="ECO:0000259" key="20">
    <source>
        <dbReference type="PROSITE" id="PS50894"/>
    </source>
</evidence>
<dbReference type="InterPro" id="IPR005467">
    <property type="entry name" value="His_kinase_dom"/>
</dbReference>
<dbReference type="InterPro" id="IPR036890">
    <property type="entry name" value="HATPase_C_sf"/>
</dbReference>
<accession>D4ZKN4</accession>
<dbReference type="InterPro" id="IPR036097">
    <property type="entry name" value="HisK_dim/P_sf"/>
</dbReference>
<dbReference type="eggNOG" id="COG2205">
    <property type="taxonomic scope" value="Bacteria"/>
</dbReference>
<keyword evidence="7 16" id="KW-0812">Transmembrane</keyword>
<feature type="domain" description="Response regulatory" evidence="18">
    <location>
        <begin position="700"/>
        <end position="818"/>
    </location>
</feature>
<evidence type="ECO:0000256" key="2">
    <source>
        <dbReference type="ARBA" id="ARBA00004651"/>
    </source>
</evidence>
<dbReference type="HOGENOM" id="CLU_013919_0_0_6"/>
<dbReference type="CDD" id="cd00082">
    <property type="entry name" value="HisKA"/>
    <property type="match status" value="1"/>
</dbReference>
<keyword evidence="10" id="KW-0067">ATP-binding</keyword>
<evidence type="ECO:0000259" key="18">
    <source>
        <dbReference type="PROSITE" id="PS50110"/>
    </source>
</evidence>
<dbReference type="GO" id="GO:0005886">
    <property type="term" value="C:plasma membrane"/>
    <property type="evidence" value="ECO:0007669"/>
    <property type="project" value="UniProtKB-SubCell"/>
</dbReference>
<reference evidence="22" key="1">
    <citation type="journal article" date="2010" name="Mol. Biosyst.">
        <title>Complete genome sequence and comparative analysis of Shewanella violacea, a psychrophilic and piezophilic bacterium from deep sea floor sediments.</title>
        <authorList>
            <person name="Aono E."/>
            <person name="Baba T."/>
            <person name="Ara T."/>
            <person name="Nishi T."/>
            <person name="Nakamichi T."/>
            <person name="Inamoto E."/>
            <person name="Toyonaga H."/>
            <person name="Hasegawa M."/>
            <person name="Takai Y."/>
            <person name="Okumura Y."/>
            <person name="Baba M."/>
            <person name="Tomita M."/>
            <person name="Kato C."/>
            <person name="Oshima T."/>
            <person name="Nakasone K."/>
            <person name="Mori H."/>
        </authorList>
    </citation>
    <scope>NUCLEOTIDE SEQUENCE [LARGE SCALE GENOMIC DNA]</scope>
    <source>
        <strain evidence="22">JCM 10179 / CIP 106290 / LMG 19151 / DSS12</strain>
    </source>
</reference>
<dbReference type="Gene3D" id="6.10.340.10">
    <property type="match status" value="1"/>
</dbReference>
<dbReference type="SMART" id="SM00448">
    <property type="entry name" value="REC"/>
    <property type="match status" value="1"/>
</dbReference>
<feature type="modified residue" description="Phosphohistidine" evidence="14">
    <location>
        <position position="878"/>
    </location>
</feature>
<dbReference type="EC" id="2.7.13.3" evidence="3"/>
<keyword evidence="22" id="KW-1185">Reference proteome</keyword>
<evidence type="ECO:0000256" key="3">
    <source>
        <dbReference type="ARBA" id="ARBA00012438"/>
    </source>
</evidence>
<feature type="modified residue" description="4-aspartylphosphate" evidence="15">
    <location>
        <position position="749"/>
    </location>
</feature>
<dbReference type="eggNOG" id="COG3437">
    <property type="taxonomic scope" value="Bacteria"/>
</dbReference>
<dbReference type="Gene3D" id="1.20.120.160">
    <property type="entry name" value="HPT domain"/>
    <property type="match status" value="1"/>
</dbReference>
<evidence type="ECO:0000256" key="13">
    <source>
        <dbReference type="ARBA" id="ARBA00023136"/>
    </source>
</evidence>
<dbReference type="PANTHER" id="PTHR45339:SF1">
    <property type="entry name" value="HYBRID SIGNAL TRANSDUCTION HISTIDINE KINASE J"/>
    <property type="match status" value="1"/>
</dbReference>
<sequence>MKKIKWKASLVTKLTVSFTAVLICLWIMIEFLSYSNTFNRILDRNLIAYGELSDLKSEVSNSLFSGAKYDAIQFDQRLHQFSSIDKINAYEIVARYFPLSDKKNTQNDTLSMWITQTFGNAGQHRYIDSFIFQPHKGVSIYASTYADKAYFQKRFNEIKQLTSQQTVDGYRWGQPIFDKKSGIYYLLFSYSSDHINPNSPQVGFVINLTSTISLNTSSESSAKSFFMTSESEMFSKSTLRLSPKILTTLKNEFNDPNKKEDKSIPHPIEQYYIIKEHIKGPGWLQVTLVSKTFLQNLALTPFFSELPWSLLALALMAFVLLHVLRINLTKPIGHFVSIINGDAQPTFERRLPETRQDELGQIAKAYNHLLDTVKESHDVLEKKVAQRTHELAITTQEAEKANMRKSEHLTDISHEIRTPLNGILGSLELLRNTQLDAKQADLGDTAFHCASSLLAIINNLLDFSRIEADQIELNYQLCSIFQLADNAMLTIQNRVINRPISLECIVNADVPEKALLDPLRVRQILVNLLGNSAKFTEDGYILLRIEVVENHLYFSVEDTGDGIAIQDQQRIFEPFAQSCHHKAGSGLGLPISAKLALKMQGQLTMCSTLGYGSTFILDLPLTEANAPLTLPPESIIAPLALHRQLSLWGAVPIEGDNEELCHKELAHLPARLWQRLHEIRYNLPQEQTNNTLNLLPWKLKILLVDDVETNRNIIGIMLAELGQQVFTASSGKAALQKGQRHIFDLVLMDIRMPGLDGYQTTQMWRNSEDILDTECPIFALTANANPMDRDTIEAIGINSYLTKPVSLAQLNSALETAADLQLDRDMPLVINTDIDDPMIDFSQTDLNYRLAVHLTDIVEQAKQFIANEEWKLLSDVLHTIKGSAGLAGLKHIFDTAVDLEVILETEECLSLDVFSPLEGLIQALASAPTTCTA</sequence>
<dbReference type="InterPro" id="IPR008207">
    <property type="entry name" value="Sig_transdc_His_kin_Hpt_dom"/>
</dbReference>
<feature type="domain" description="Histidine kinase" evidence="17">
    <location>
        <begin position="411"/>
        <end position="623"/>
    </location>
</feature>
<dbReference type="PROSITE" id="PS50109">
    <property type="entry name" value="HIS_KIN"/>
    <property type="match status" value="1"/>
</dbReference>
<dbReference type="OrthoDB" id="9810730at2"/>
<dbReference type="InterPro" id="IPR004358">
    <property type="entry name" value="Sig_transdc_His_kin-like_C"/>
</dbReference>
<keyword evidence="11 16" id="KW-1133">Transmembrane helix</keyword>
<dbReference type="GO" id="GO:0000155">
    <property type="term" value="F:phosphorelay sensor kinase activity"/>
    <property type="evidence" value="ECO:0007669"/>
    <property type="project" value="InterPro"/>
</dbReference>
<dbReference type="Gene3D" id="3.30.565.10">
    <property type="entry name" value="Histidine kinase-like ATPase, C-terminal domain"/>
    <property type="match status" value="1"/>
</dbReference>
<dbReference type="Pfam" id="PF00512">
    <property type="entry name" value="HisKA"/>
    <property type="match status" value="1"/>
</dbReference>
<dbReference type="CDD" id="cd06225">
    <property type="entry name" value="HAMP"/>
    <property type="match status" value="1"/>
</dbReference>
<dbReference type="SMART" id="SM00388">
    <property type="entry name" value="HisKA"/>
    <property type="match status" value="1"/>
</dbReference>
<evidence type="ECO:0000256" key="9">
    <source>
        <dbReference type="ARBA" id="ARBA00022777"/>
    </source>
</evidence>
<evidence type="ECO:0000256" key="16">
    <source>
        <dbReference type="SAM" id="Phobius"/>
    </source>
</evidence>
<dbReference type="Pfam" id="PF02518">
    <property type="entry name" value="HATPase_c"/>
    <property type="match status" value="1"/>
</dbReference>
<dbReference type="InterPro" id="IPR003661">
    <property type="entry name" value="HisK_dim/P_dom"/>
</dbReference>
<dbReference type="PROSITE" id="PS50894">
    <property type="entry name" value="HPT"/>
    <property type="match status" value="1"/>
</dbReference>
<dbReference type="Pfam" id="PF00072">
    <property type="entry name" value="Response_reg"/>
    <property type="match status" value="1"/>
</dbReference>
<dbReference type="SMART" id="SM00304">
    <property type="entry name" value="HAMP"/>
    <property type="match status" value="1"/>
</dbReference>
<dbReference type="SUPFAM" id="SSF47226">
    <property type="entry name" value="Histidine-containing phosphotransfer domain, HPT domain"/>
    <property type="match status" value="1"/>
</dbReference>
<comment type="catalytic activity">
    <reaction evidence="1">
        <text>ATP + protein L-histidine = ADP + protein N-phospho-L-histidine.</text>
        <dbReference type="EC" id="2.7.13.3"/>
    </reaction>
</comment>
<comment type="subcellular location">
    <subcellularLocation>
        <location evidence="2">Cell membrane</location>
        <topology evidence="2">Multi-pass membrane protein</topology>
    </subcellularLocation>
</comment>
<evidence type="ECO:0000256" key="11">
    <source>
        <dbReference type="ARBA" id="ARBA00022989"/>
    </source>
</evidence>
<keyword evidence="13 16" id="KW-0472">Membrane</keyword>
<dbReference type="InterPro" id="IPR001789">
    <property type="entry name" value="Sig_transdc_resp-reg_receiver"/>
</dbReference>
<keyword evidence="9 21" id="KW-0418">Kinase</keyword>
<evidence type="ECO:0000256" key="10">
    <source>
        <dbReference type="ARBA" id="ARBA00022840"/>
    </source>
</evidence>
<dbReference type="SUPFAM" id="SSF52172">
    <property type="entry name" value="CheY-like"/>
    <property type="match status" value="1"/>
</dbReference>
<evidence type="ECO:0000256" key="5">
    <source>
        <dbReference type="ARBA" id="ARBA00022553"/>
    </source>
</evidence>
<keyword evidence="4" id="KW-1003">Cell membrane</keyword>
<dbReference type="PROSITE" id="PS50110">
    <property type="entry name" value="RESPONSE_REGULATORY"/>
    <property type="match status" value="1"/>
</dbReference>
<evidence type="ECO:0000256" key="4">
    <source>
        <dbReference type="ARBA" id="ARBA00022475"/>
    </source>
</evidence>
<dbReference type="SUPFAM" id="SSF55874">
    <property type="entry name" value="ATPase domain of HSP90 chaperone/DNA topoisomerase II/histidine kinase"/>
    <property type="match status" value="1"/>
</dbReference>
<evidence type="ECO:0000256" key="8">
    <source>
        <dbReference type="ARBA" id="ARBA00022741"/>
    </source>
</evidence>
<dbReference type="NCBIfam" id="NF011874">
    <property type="entry name" value="PRK15347.1"/>
    <property type="match status" value="1"/>
</dbReference>
<protein>
    <recommendedName>
        <fullName evidence="3">histidine kinase</fullName>
        <ecNumber evidence="3">2.7.13.3</ecNumber>
    </recommendedName>
</protein>
<evidence type="ECO:0000256" key="7">
    <source>
        <dbReference type="ARBA" id="ARBA00022692"/>
    </source>
</evidence>
<dbReference type="InterPro" id="IPR003660">
    <property type="entry name" value="HAMP_dom"/>
</dbReference>
<keyword evidence="6" id="KW-0808">Transferase</keyword>
<evidence type="ECO:0000313" key="22">
    <source>
        <dbReference type="Proteomes" id="UP000002350"/>
    </source>
</evidence>